<dbReference type="Proteomes" id="UP000184232">
    <property type="component" value="Unassembled WGS sequence"/>
</dbReference>
<accession>A0A1M6KVX0</accession>
<sequence length="165" mass="18988">MKKIIFGFALLTSALSFSQIKVIERVPVVKLGYIGNNDIYVQTEGNNVTLFYKNTESEDNSTKSFSFKDLDNDYQNLHKIIVGGFNSDPLLDIKLELPNEYVWLHYSRKSLDRTFVQFLTSNKAYGNTGASKEFSLEQINKLFEKKMPKKKSEEEASEDVMSEFK</sequence>
<organism evidence="2 3">
    <name type="scientific">Flavobacterium haoranii</name>
    <dbReference type="NCBI Taxonomy" id="683124"/>
    <lineage>
        <taxon>Bacteria</taxon>
        <taxon>Pseudomonadati</taxon>
        <taxon>Bacteroidota</taxon>
        <taxon>Flavobacteriia</taxon>
        <taxon>Flavobacteriales</taxon>
        <taxon>Flavobacteriaceae</taxon>
        <taxon>Flavobacterium</taxon>
    </lineage>
</organism>
<feature type="region of interest" description="Disordered" evidence="1">
    <location>
        <begin position="146"/>
        <end position="165"/>
    </location>
</feature>
<evidence type="ECO:0000313" key="3">
    <source>
        <dbReference type="Proteomes" id="UP000184232"/>
    </source>
</evidence>
<evidence type="ECO:0000313" key="2">
    <source>
        <dbReference type="EMBL" id="SHJ63089.1"/>
    </source>
</evidence>
<evidence type="ECO:0000256" key="1">
    <source>
        <dbReference type="SAM" id="MobiDB-lite"/>
    </source>
</evidence>
<dbReference type="AlphaFoldDB" id="A0A1M6KVX0"/>
<name>A0A1M6KVX0_9FLAO</name>
<protein>
    <submittedName>
        <fullName evidence="2">Uncharacterized protein</fullName>
    </submittedName>
</protein>
<reference evidence="2 3" key="1">
    <citation type="submission" date="2016-11" db="EMBL/GenBank/DDBJ databases">
        <authorList>
            <person name="Jaros S."/>
            <person name="Januszkiewicz K."/>
            <person name="Wedrychowicz H."/>
        </authorList>
    </citation>
    <scope>NUCLEOTIDE SEQUENCE [LARGE SCALE GENOMIC DNA]</scope>
    <source>
        <strain evidence="2 3">DSM 22807</strain>
    </source>
</reference>
<dbReference type="RefSeq" id="WP_072785241.1">
    <property type="nucleotide sequence ID" value="NZ_CP045292.1"/>
</dbReference>
<feature type="compositionally biased region" description="Acidic residues" evidence="1">
    <location>
        <begin position="155"/>
        <end position="165"/>
    </location>
</feature>
<dbReference type="EMBL" id="FQZH01000005">
    <property type="protein sequence ID" value="SHJ63089.1"/>
    <property type="molecule type" value="Genomic_DNA"/>
</dbReference>
<proteinExistence type="predicted"/>
<keyword evidence="3" id="KW-1185">Reference proteome</keyword>
<gene>
    <name evidence="2" type="ORF">SAMN05444337_2310</name>
</gene>